<dbReference type="HOGENOM" id="CLU_2263440_0_0_1"/>
<dbReference type="RefSeq" id="XP_001220598.1">
    <property type="nucleotide sequence ID" value="XM_001220597.1"/>
</dbReference>
<dbReference type="Proteomes" id="UP000001056">
    <property type="component" value="Unassembled WGS sequence"/>
</dbReference>
<dbReference type="GeneID" id="4387395"/>
<name>Q2HEH7_CHAGB</name>
<dbReference type="VEuPathDB" id="FungiDB:CHGG_01377"/>
<evidence type="ECO:0000313" key="2">
    <source>
        <dbReference type="Proteomes" id="UP000001056"/>
    </source>
</evidence>
<proteinExistence type="predicted"/>
<dbReference type="EMBL" id="CH408029">
    <property type="protein sequence ID" value="EAQ93142.1"/>
    <property type="molecule type" value="Genomic_DNA"/>
</dbReference>
<accession>Q2HEH7</accession>
<evidence type="ECO:0000313" key="1">
    <source>
        <dbReference type="EMBL" id="EAQ93142.1"/>
    </source>
</evidence>
<protein>
    <submittedName>
        <fullName evidence="1">Uncharacterized protein</fullName>
    </submittedName>
</protein>
<gene>
    <name evidence="1" type="ORF">CHGG_01377</name>
</gene>
<keyword evidence="2" id="KW-1185">Reference proteome</keyword>
<organism evidence="1 2">
    <name type="scientific">Chaetomium globosum (strain ATCC 6205 / CBS 148.51 / DSM 1962 / NBRC 6347 / NRRL 1970)</name>
    <name type="common">Soil fungus</name>
    <dbReference type="NCBI Taxonomy" id="306901"/>
    <lineage>
        <taxon>Eukaryota</taxon>
        <taxon>Fungi</taxon>
        <taxon>Dikarya</taxon>
        <taxon>Ascomycota</taxon>
        <taxon>Pezizomycotina</taxon>
        <taxon>Sordariomycetes</taxon>
        <taxon>Sordariomycetidae</taxon>
        <taxon>Sordariales</taxon>
        <taxon>Chaetomiaceae</taxon>
        <taxon>Chaetomium</taxon>
    </lineage>
</organism>
<sequence length="103" mass="11460">MAFEALNPHLCIPALRAPAVSVRFSSPRVRTGNFFGHNNGDVDNMVRHICSVHQQSPMAKAQAERPILKPLGVGPRTFRSYSFRPAFTTGPWVIWKAYPGILT</sequence>
<reference evidence="2" key="1">
    <citation type="journal article" date="2015" name="Genome Announc.">
        <title>Draft genome sequence of the cellulolytic fungus Chaetomium globosum.</title>
        <authorList>
            <person name="Cuomo C.A."/>
            <person name="Untereiner W.A."/>
            <person name="Ma L.-J."/>
            <person name="Grabherr M."/>
            <person name="Birren B.W."/>
        </authorList>
    </citation>
    <scope>NUCLEOTIDE SEQUENCE [LARGE SCALE GENOMIC DNA]</scope>
    <source>
        <strain evidence="2">ATCC 6205 / CBS 148.51 / DSM 1962 / NBRC 6347 / NRRL 1970</strain>
    </source>
</reference>
<dbReference type="InParanoid" id="Q2HEH7"/>
<dbReference type="AlphaFoldDB" id="Q2HEH7"/>